<dbReference type="InterPro" id="IPR050833">
    <property type="entry name" value="Poly_Biosynth_Transport"/>
</dbReference>
<accession>A0A150X7W2</accession>
<evidence type="ECO:0000313" key="9">
    <source>
        <dbReference type="EMBL" id="KYG74811.1"/>
    </source>
</evidence>
<proteinExistence type="inferred from homology"/>
<protein>
    <recommendedName>
        <fullName evidence="11">Polysaccharide biosynthesis protein C-terminal domain-containing protein</fullName>
    </recommendedName>
</protein>
<comment type="caution">
    <text evidence="8">Lacks conserved residue(s) required for the propagation of feature annotation.</text>
</comment>
<evidence type="ECO:0000256" key="1">
    <source>
        <dbReference type="ARBA" id="ARBA00004651"/>
    </source>
</evidence>
<dbReference type="PANTHER" id="PTHR30250:SF11">
    <property type="entry name" value="O-ANTIGEN TRANSPORTER-RELATED"/>
    <property type="match status" value="1"/>
</dbReference>
<evidence type="ECO:0000256" key="8">
    <source>
        <dbReference type="RuleBase" id="RU363060"/>
    </source>
</evidence>
<feature type="transmembrane region" description="Helical" evidence="8">
    <location>
        <begin position="20"/>
        <end position="41"/>
    </location>
</feature>
<evidence type="ECO:0000256" key="2">
    <source>
        <dbReference type="ARBA" id="ARBA00022448"/>
    </source>
</evidence>
<feature type="transmembrane region" description="Helical" evidence="8">
    <location>
        <begin position="357"/>
        <end position="377"/>
    </location>
</feature>
<feature type="transmembrane region" description="Helical" evidence="8">
    <location>
        <begin position="383"/>
        <end position="402"/>
    </location>
</feature>
<sequence length="412" mass="46043">MKKVLASLLPEKNIGKNALIYSLGTYSSKLISLIIFPIIAVELGLVDTGKYDLILSTVTILVPIFSLQMGDVAYRWLSDSNERQKGIGVTITIVLLIPMTILLGALTVFVWLQYNDPLLWGGSLILMSQILLSSMMQIVRGNRQVNLYTYATIIRSVVFTMGGLYAVFFTDAKLPNLLASFAISNFLVLTICVWKGLRKSQFSLTHLNLENIKEVLKYVYPLVFNALGWMLLINVNKYIISANLGYEMNGIFAIADKLATPIYFLGIFYFFSAQDHFLNMTDFSARKESFKLLIKKVSLIMTIGIVGLVIGAYLLIPLLFQGLIEGIEFLPWLAAINFFIIMAIYMGIPYTYDKQSLALASTTILGILCTIILSFLLIDPLGLYGVCAAILLGSFLILILRIRFVKSFFQNS</sequence>
<keyword evidence="3" id="KW-1003">Cell membrane</keyword>
<keyword evidence="4 8" id="KW-0812">Transmembrane</keyword>
<feature type="transmembrane region" description="Helical" evidence="8">
    <location>
        <begin position="174"/>
        <end position="197"/>
    </location>
</feature>
<feature type="transmembrane region" description="Helical" evidence="8">
    <location>
        <begin position="329"/>
        <end position="348"/>
    </location>
</feature>
<keyword evidence="2 8" id="KW-0813">Transport</keyword>
<dbReference type="GO" id="GO:0033179">
    <property type="term" value="C:proton-transporting V-type ATPase, V0 domain"/>
    <property type="evidence" value="ECO:0007669"/>
    <property type="project" value="InterPro"/>
</dbReference>
<dbReference type="EMBL" id="LQZQ01000045">
    <property type="protein sequence ID" value="KYG74811.1"/>
    <property type="molecule type" value="Genomic_DNA"/>
</dbReference>
<evidence type="ECO:0008006" key="11">
    <source>
        <dbReference type="Google" id="ProtNLM"/>
    </source>
</evidence>
<dbReference type="PANTHER" id="PTHR30250">
    <property type="entry name" value="PST FAMILY PREDICTED COLANIC ACID TRANSPORTER"/>
    <property type="match status" value="1"/>
</dbReference>
<evidence type="ECO:0000256" key="6">
    <source>
        <dbReference type="ARBA" id="ARBA00023065"/>
    </source>
</evidence>
<evidence type="ECO:0000256" key="7">
    <source>
        <dbReference type="ARBA" id="ARBA00023136"/>
    </source>
</evidence>
<dbReference type="STRING" id="279360.MB14_06295"/>
<keyword evidence="6 8" id="KW-0406">Ion transport</keyword>
<gene>
    <name evidence="9" type="ORF">MB14_06295</name>
</gene>
<keyword evidence="10" id="KW-1185">Reference proteome</keyword>
<feature type="transmembrane region" description="Helical" evidence="8">
    <location>
        <begin position="118"/>
        <end position="135"/>
    </location>
</feature>
<feature type="transmembrane region" description="Helical" evidence="8">
    <location>
        <begin position="218"/>
        <end position="240"/>
    </location>
</feature>
<dbReference type="InterPro" id="IPR002797">
    <property type="entry name" value="Polysacc_synth"/>
</dbReference>
<dbReference type="AlphaFoldDB" id="A0A150X7W2"/>
<feature type="transmembrane region" description="Helical" evidence="8">
    <location>
        <begin position="53"/>
        <end position="74"/>
    </location>
</feature>
<dbReference type="Pfam" id="PF01943">
    <property type="entry name" value="Polysacc_synt"/>
    <property type="match status" value="1"/>
</dbReference>
<reference evidence="9" key="1">
    <citation type="submission" date="2016-01" db="EMBL/GenBank/DDBJ databases">
        <title>Genome sequencing of Roseivirga ehrenbergii KMM 6017.</title>
        <authorList>
            <person name="Selvaratnam C."/>
            <person name="Thevarajoo S."/>
            <person name="Goh K.M."/>
            <person name="Ee R."/>
            <person name="Chan K.-G."/>
            <person name="Chong C.S."/>
        </authorList>
    </citation>
    <scope>NUCLEOTIDE SEQUENCE [LARGE SCALE GENOMIC DNA]</scope>
    <source>
        <strain evidence="9">KMM 6017</strain>
    </source>
</reference>
<keyword evidence="7 8" id="KW-0472">Membrane</keyword>
<keyword evidence="5 8" id="KW-1133">Transmembrane helix</keyword>
<comment type="subcellular location">
    <subcellularLocation>
        <location evidence="1">Cell membrane</location>
        <topology evidence="1">Multi-pass membrane protein</topology>
    </subcellularLocation>
</comment>
<dbReference type="InterPro" id="IPR000245">
    <property type="entry name" value="ATPase_proteolipid_csu"/>
</dbReference>
<evidence type="ECO:0000256" key="4">
    <source>
        <dbReference type="ARBA" id="ARBA00022692"/>
    </source>
</evidence>
<dbReference type="GO" id="GO:0046961">
    <property type="term" value="F:proton-transporting ATPase activity, rotational mechanism"/>
    <property type="evidence" value="ECO:0007669"/>
    <property type="project" value="InterPro"/>
</dbReference>
<comment type="caution">
    <text evidence="9">The sequence shown here is derived from an EMBL/GenBank/DDBJ whole genome shotgun (WGS) entry which is preliminary data.</text>
</comment>
<evidence type="ECO:0000256" key="5">
    <source>
        <dbReference type="ARBA" id="ARBA00022989"/>
    </source>
</evidence>
<dbReference type="OrthoDB" id="1495589at2"/>
<dbReference type="PRINTS" id="PR00122">
    <property type="entry name" value="VACATPASE"/>
</dbReference>
<feature type="transmembrane region" description="Helical" evidence="8">
    <location>
        <begin position="86"/>
        <end position="112"/>
    </location>
</feature>
<feature type="transmembrane region" description="Helical" evidence="8">
    <location>
        <begin position="299"/>
        <end position="323"/>
    </location>
</feature>
<evidence type="ECO:0000313" key="10">
    <source>
        <dbReference type="Proteomes" id="UP000075583"/>
    </source>
</evidence>
<feature type="transmembrane region" description="Helical" evidence="8">
    <location>
        <begin position="147"/>
        <end position="168"/>
    </location>
</feature>
<dbReference type="Proteomes" id="UP000075583">
    <property type="component" value="Unassembled WGS sequence"/>
</dbReference>
<evidence type="ECO:0000256" key="3">
    <source>
        <dbReference type="ARBA" id="ARBA00022475"/>
    </source>
</evidence>
<feature type="transmembrane region" description="Helical" evidence="8">
    <location>
        <begin position="260"/>
        <end position="278"/>
    </location>
</feature>
<comment type="similarity">
    <text evidence="8">Belongs to the V-ATPase proteolipid subunit family.</text>
</comment>
<dbReference type="RefSeq" id="WP_062592172.1">
    <property type="nucleotide sequence ID" value="NZ_LQZQ01000045.1"/>
</dbReference>
<organism evidence="9 10">
    <name type="scientific">Roseivirga ehrenbergii (strain DSM 102268 / JCM 13514 / KCTC 12282 / NCIMB 14502 / KMM 6017)</name>
    <dbReference type="NCBI Taxonomy" id="279360"/>
    <lineage>
        <taxon>Bacteria</taxon>
        <taxon>Pseudomonadati</taxon>
        <taxon>Bacteroidota</taxon>
        <taxon>Cytophagia</taxon>
        <taxon>Cytophagales</taxon>
        <taxon>Roseivirgaceae</taxon>
        <taxon>Roseivirga</taxon>
    </lineage>
</organism>
<name>A0A150X7W2_ROSEK</name>
<dbReference type="GO" id="GO:0005886">
    <property type="term" value="C:plasma membrane"/>
    <property type="evidence" value="ECO:0007669"/>
    <property type="project" value="UniProtKB-SubCell"/>
</dbReference>